<dbReference type="GO" id="GO:0003677">
    <property type="term" value="F:DNA binding"/>
    <property type="evidence" value="ECO:0007669"/>
    <property type="project" value="InterPro"/>
</dbReference>
<dbReference type="SMART" id="SM00530">
    <property type="entry name" value="HTH_XRE"/>
    <property type="match status" value="1"/>
</dbReference>
<feature type="domain" description="HTH cro/C1-type" evidence="1">
    <location>
        <begin position="19"/>
        <end position="56"/>
    </location>
</feature>
<evidence type="ECO:0000313" key="2">
    <source>
        <dbReference type="EMBL" id="RAY15927.1"/>
    </source>
</evidence>
<dbReference type="InterPro" id="IPR010982">
    <property type="entry name" value="Lambda_DNA-bd_dom_sf"/>
</dbReference>
<dbReference type="SUPFAM" id="SSF47413">
    <property type="entry name" value="lambda repressor-like DNA-binding domains"/>
    <property type="match status" value="1"/>
</dbReference>
<gene>
    <name evidence="2" type="ORF">DPM19_09250</name>
</gene>
<proteinExistence type="predicted"/>
<reference evidence="2 3" key="1">
    <citation type="submission" date="2018-06" db="EMBL/GenBank/DDBJ databases">
        <title>Actinomadura craniellae sp. nov. isolated from marine sponge Craniella sp.</title>
        <authorList>
            <person name="Li L."/>
            <person name="Xu Q.H."/>
            <person name="Lin H.W."/>
            <person name="Lu Y.H."/>
        </authorList>
    </citation>
    <scope>NUCLEOTIDE SEQUENCE [LARGE SCALE GENOMIC DNA]</scope>
    <source>
        <strain evidence="2 3">LHW63021</strain>
    </source>
</reference>
<name>A0A365HA06_9ACTN</name>
<dbReference type="InterPro" id="IPR043917">
    <property type="entry name" value="DUF5753"/>
</dbReference>
<evidence type="ECO:0000313" key="3">
    <source>
        <dbReference type="Proteomes" id="UP000251891"/>
    </source>
</evidence>
<dbReference type="CDD" id="cd00093">
    <property type="entry name" value="HTH_XRE"/>
    <property type="match status" value="1"/>
</dbReference>
<keyword evidence="3" id="KW-1185">Reference proteome</keyword>
<protein>
    <submittedName>
        <fullName evidence="2">XRE family transcriptional regulator</fullName>
    </submittedName>
</protein>
<dbReference type="RefSeq" id="WP_111864803.1">
    <property type="nucleotide sequence ID" value="NZ_QLYX01000003.1"/>
</dbReference>
<sequence>MSGGREGADAKRRRLAAELRRLRDLSGMSGRELSRRIGISQSKVSRIESGATLPTLPEVTAWSEAVDAPAETREWLVATTEGVFTEVRTWRTSLRNKPHLQGEVRAREAGARLSCSFQPSVVPGLLQTAEYSRRVFSLFREVPYTEEEIAAAVAGRLDRQLILYEEGKRFEFLITEAALRWRPGPARLLAAQLDRVASLSTLENVRVGLIPYRAQAVTFVSHGFVIYGGPDDDAPFVTVEAIHAKLTVNDPEDVELYRNRWSLLQQMAIFGDEARAFLTDLRAEVQAGE</sequence>
<dbReference type="Gene3D" id="1.10.260.40">
    <property type="entry name" value="lambda repressor-like DNA-binding domains"/>
    <property type="match status" value="1"/>
</dbReference>
<dbReference type="OrthoDB" id="4966777at2"/>
<dbReference type="PROSITE" id="PS50943">
    <property type="entry name" value="HTH_CROC1"/>
    <property type="match status" value="1"/>
</dbReference>
<evidence type="ECO:0000259" key="1">
    <source>
        <dbReference type="PROSITE" id="PS50943"/>
    </source>
</evidence>
<organism evidence="2 3">
    <name type="scientific">Actinomadura craniellae</name>
    <dbReference type="NCBI Taxonomy" id="2231787"/>
    <lineage>
        <taxon>Bacteria</taxon>
        <taxon>Bacillati</taxon>
        <taxon>Actinomycetota</taxon>
        <taxon>Actinomycetes</taxon>
        <taxon>Streptosporangiales</taxon>
        <taxon>Thermomonosporaceae</taxon>
        <taxon>Actinomadura</taxon>
    </lineage>
</organism>
<dbReference type="Pfam" id="PF19054">
    <property type="entry name" value="DUF5753"/>
    <property type="match status" value="1"/>
</dbReference>
<dbReference type="Pfam" id="PF13560">
    <property type="entry name" value="HTH_31"/>
    <property type="match status" value="1"/>
</dbReference>
<dbReference type="InterPro" id="IPR001387">
    <property type="entry name" value="Cro/C1-type_HTH"/>
</dbReference>
<dbReference type="Proteomes" id="UP000251891">
    <property type="component" value="Unassembled WGS sequence"/>
</dbReference>
<accession>A0A365HA06</accession>
<dbReference type="EMBL" id="QLYX01000003">
    <property type="protein sequence ID" value="RAY15927.1"/>
    <property type="molecule type" value="Genomic_DNA"/>
</dbReference>
<dbReference type="AlphaFoldDB" id="A0A365HA06"/>
<comment type="caution">
    <text evidence="2">The sequence shown here is derived from an EMBL/GenBank/DDBJ whole genome shotgun (WGS) entry which is preliminary data.</text>
</comment>